<dbReference type="Proteomes" id="UP000823749">
    <property type="component" value="Chromosome 6"/>
</dbReference>
<name>A0AAV6JTN5_9ERIC</name>
<dbReference type="InterPro" id="IPR044673">
    <property type="entry name" value="DCL-like"/>
</dbReference>
<reference evidence="2 3" key="1">
    <citation type="submission" date="2020-08" db="EMBL/GenBank/DDBJ databases">
        <title>Plant Genome Project.</title>
        <authorList>
            <person name="Zhang R.-G."/>
        </authorList>
    </citation>
    <scope>NUCLEOTIDE SEQUENCE [LARGE SCALE GENOMIC DNA]</scope>
    <source>
        <strain evidence="2">WSP0</strain>
        <tissue evidence="2">Leaf</tissue>
    </source>
</reference>
<evidence type="ECO:0000256" key="1">
    <source>
        <dbReference type="SAM" id="MobiDB-lite"/>
    </source>
</evidence>
<proteinExistence type="predicted"/>
<dbReference type="GO" id="GO:1901259">
    <property type="term" value="P:chloroplast rRNA processing"/>
    <property type="evidence" value="ECO:0007669"/>
    <property type="project" value="TreeGrafter"/>
</dbReference>
<evidence type="ECO:0000313" key="2">
    <source>
        <dbReference type="EMBL" id="KAG5543517.1"/>
    </source>
</evidence>
<dbReference type="GO" id="GO:0009658">
    <property type="term" value="P:chloroplast organization"/>
    <property type="evidence" value="ECO:0007669"/>
    <property type="project" value="TreeGrafter"/>
</dbReference>
<accession>A0AAV6JTN5</accession>
<dbReference type="PANTHER" id="PTHR33415:SF4">
    <property type="entry name" value="DCL PROTEIN (DUF3223)"/>
    <property type="match status" value="1"/>
</dbReference>
<organism evidence="2 3">
    <name type="scientific">Rhododendron griersonianum</name>
    <dbReference type="NCBI Taxonomy" id="479676"/>
    <lineage>
        <taxon>Eukaryota</taxon>
        <taxon>Viridiplantae</taxon>
        <taxon>Streptophyta</taxon>
        <taxon>Embryophyta</taxon>
        <taxon>Tracheophyta</taxon>
        <taxon>Spermatophyta</taxon>
        <taxon>Magnoliopsida</taxon>
        <taxon>eudicotyledons</taxon>
        <taxon>Gunneridae</taxon>
        <taxon>Pentapetalae</taxon>
        <taxon>asterids</taxon>
        <taxon>Ericales</taxon>
        <taxon>Ericaceae</taxon>
        <taxon>Ericoideae</taxon>
        <taxon>Rhodoreae</taxon>
        <taxon>Rhododendron</taxon>
    </lineage>
</organism>
<dbReference type="PANTHER" id="PTHR33415">
    <property type="entry name" value="PROTEIN EMBRYO DEFECTIVE 514"/>
    <property type="match status" value="1"/>
</dbReference>
<keyword evidence="3" id="KW-1185">Reference proteome</keyword>
<comment type="caution">
    <text evidence="2">The sequence shown here is derived from an EMBL/GenBank/DDBJ whole genome shotgun (WGS) entry which is preliminary data.</text>
</comment>
<dbReference type="Gene3D" id="3.10.450.40">
    <property type="match status" value="1"/>
</dbReference>
<dbReference type="AlphaFoldDB" id="A0AAV6JTN5"/>
<dbReference type="Pfam" id="PF11523">
    <property type="entry name" value="DUF3223"/>
    <property type="match status" value="1"/>
</dbReference>
<dbReference type="GO" id="GO:0009507">
    <property type="term" value="C:chloroplast"/>
    <property type="evidence" value="ECO:0007669"/>
    <property type="project" value="TreeGrafter"/>
</dbReference>
<gene>
    <name evidence="2" type="ORF">RHGRI_016298</name>
</gene>
<dbReference type="EMBL" id="JACTNZ010000006">
    <property type="protein sequence ID" value="KAG5543517.1"/>
    <property type="molecule type" value="Genomic_DNA"/>
</dbReference>
<feature type="region of interest" description="Disordered" evidence="1">
    <location>
        <begin position="33"/>
        <end position="66"/>
    </location>
</feature>
<evidence type="ECO:0000313" key="3">
    <source>
        <dbReference type="Proteomes" id="UP000823749"/>
    </source>
</evidence>
<sequence length="179" mass="20746">MAAPLFLRGVPLLRLRLHQHRCSAVAILTPRPQSAVPEPSTTNPDEHKSCSSQSTATLSAKDPPKYPRLTDLQYRKWKDKEDEILRDVGPVILLTKDILHSDRSICCYGLLYISWIKGPLNLSSVKVDRHPQFICSRCLFVVRIDGGWIDFSYQKCLRAYVRFRYPLHADKFIRKHFKR</sequence>
<protein>
    <submittedName>
        <fullName evidence="2">Uncharacterized protein</fullName>
    </submittedName>
</protein>